<evidence type="ECO:0000256" key="4">
    <source>
        <dbReference type="ARBA" id="ARBA00022989"/>
    </source>
</evidence>
<keyword evidence="5 6" id="KW-0472">Membrane</keyword>
<dbReference type="KEGG" id="ace:Acel_1981"/>
<feature type="transmembrane region" description="Helical" evidence="6">
    <location>
        <begin position="237"/>
        <end position="256"/>
    </location>
</feature>
<evidence type="ECO:0000256" key="6">
    <source>
        <dbReference type="SAM" id="Phobius"/>
    </source>
</evidence>
<organism evidence="8 9">
    <name type="scientific">Acidothermus cellulolyticus (strain ATCC 43068 / DSM 8971 / 11B)</name>
    <dbReference type="NCBI Taxonomy" id="351607"/>
    <lineage>
        <taxon>Bacteria</taxon>
        <taxon>Bacillati</taxon>
        <taxon>Actinomycetota</taxon>
        <taxon>Actinomycetes</taxon>
        <taxon>Acidothermales</taxon>
        <taxon>Acidothermaceae</taxon>
        <taxon>Acidothermus</taxon>
    </lineage>
</organism>
<evidence type="ECO:0000256" key="3">
    <source>
        <dbReference type="ARBA" id="ARBA00022692"/>
    </source>
</evidence>
<accession>A0LWE3</accession>
<name>A0LWE3_ACIC1</name>
<dbReference type="InParanoid" id="A0LWE3"/>
<feature type="transmembrane region" description="Helical" evidence="6">
    <location>
        <begin position="209"/>
        <end position="231"/>
    </location>
</feature>
<comment type="subcellular location">
    <subcellularLocation>
        <location evidence="1">Cell membrane</location>
        <topology evidence="1">Multi-pass membrane protein</topology>
    </subcellularLocation>
</comment>
<keyword evidence="2" id="KW-1003">Cell membrane</keyword>
<protein>
    <submittedName>
        <fullName evidence="8">Putative integral membrane protein</fullName>
    </submittedName>
</protein>
<evidence type="ECO:0000313" key="9">
    <source>
        <dbReference type="Proteomes" id="UP000008221"/>
    </source>
</evidence>
<sequence length="272" mass="28785">MNPWVIGGLVGAAVLSATTGSRRAPRTARGQPRRYALPMAAALFLVWLILVVGVIPAAVIGAFAGGTVGWATRRVQRQLRRTVKAELVRFGHVWAAQLRSGRVPADALAAAAGEMHHPALARLFVAIADAARHGDIDRVTELFVTPTAKIGGPPLADLARYAPCWRIGVESGAGLARLVERTANAIQADVDLHQEVQTALAAPRATIRLLGALPIAGLLFGTVIGVASWQFLFRHPLGLACLSAAVALEVGGLLWCRRIAARIYSAATLQHH</sequence>
<dbReference type="Proteomes" id="UP000008221">
    <property type="component" value="Chromosome"/>
</dbReference>
<feature type="domain" description="Type II secretion system protein GspF" evidence="7">
    <location>
        <begin position="93"/>
        <end position="220"/>
    </location>
</feature>
<dbReference type="EMBL" id="CP000481">
    <property type="protein sequence ID" value="ABK53753.1"/>
    <property type="molecule type" value="Genomic_DNA"/>
</dbReference>
<dbReference type="STRING" id="351607.Acel_1981"/>
<dbReference type="Pfam" id="PF00482">
    <property type="entry name" value="T2SSF"/>
    <property type="match status" value="1"/>
</dbReference>
<dbReference type="PANTHER" id="PTHR35007:SF4">
    <property type="entry name" value="CONSERVED TRANSMEMBRANE PROTEIN-RELATED"/>
    <property type="match status" value="1"/>
</dbReference>
<reference evidence="8 9" key="1">
    <citation type="journal article" date="2009" name="Genome Res.">
        <title>Complete genome of the cellulolytic thermophile Acidothermus cellulolyticus 11B provides insights into its ecophysiological and evolutionary adaptations.</title>
        <authorList>
            <person name="Barabote R.D."/>
            <person name="Xie G."/>
            <person name="Leu D.H."/>
            <person name="Normand P."/>
            <person name="Necsulea A."/>
            <person name="Daubin V."/>
            <person name="Medigue C."/>
            <person name="Adney W.S."/>
            <person name="Xu X.C."/>
            <person name="Lapidus A."/>
            <person name="Parales R.E."/>
            <person name="Detter C."/>
            <person name="Pujic P."/>
            <person name="Bruce D."/>
            <person name="Lavire C."/>
            <person name="Challacombe J.F."/>
            <person name="Brettin T.S."/>
            <person name="Berry A.M."/>
        </authorList>
    </citation>
    <scope>NUCLEOTIDE SEQUENCE [LARGE SCALE GENOMIC DNA]</scope>
    <source>
        <strain evidence="9">ATCC 43068 / DSM 8971 / 11B</strain>
    </source>
</reference>
<dbReference type="GO" id="GO:0005886">
    <property type="term" value="C:plasma membrane"/>
    <property type="evidence" value="ECO:0007669"/>
    <property type="project" value="UniProtKB-SubCell"/>
</dbReference>
<dbReference type="eggNOG" id="COG4965">
    <property type="taxonomic scope" value="Bacteria"/>
</dbReference>
<proteinExistence type="predicted"/>
<dbReference type="OrthoDB" id="4337966at2"/>
<evidence type="ECO:0000259" key="7">
    <source>
        <dbReference type="Pfam" id="PF00482"/>
    </source>
</evidence>
<evidence type="ECO:0000256" key="2">
    <source>
        <dbReference type="ARBA" id="ARBA00022475"/>
    </source>
</evidence>
<keyword evidence="4 6" id="KW-1133">Transmembrane helix</keyword>
<keyword evidence="3 6" id="KW-0812">Transmembrane</keyword>
<keyword evidence="9" id="KW-1185">Reference proteome</keyword>
<dbReference type="InterPro" id="IPR018076">
    <property type="entry name" value="T2SS_GspF_dom"/>
</dbReference>
<evidence type="ECO:0000313" key="8">
    <source>
        <dbReference type="EMBL" id="ABK53753.1"/>
    </source>
</evidence>
<dbReference type="AlphaFoldDB" id="A0LWE3"/>
<feature type="transmembrane region" description="Helical" evidence="6">
    <location>
        <begin position="39"/>
        <end position="71"/>
    </location>
</feature>
<dbReference type="PANTHER" id="PTHR35007">
    <property type="entry name" value="INTEGRAL MEMBRANE PROTEIN-RELATED"/>
    <property type="match status" value="1"/>
</dbReference>
<gene>
    <name evidence="8" type="ordered locus">Acel_1981</name>
</gene>
<evidence type="ECO:0000256" key="1">
    <source>
        <dbReference type="ARBA" id="ARBA00004651"/>
    </source>
</evidence>
<dbReference type="HOGENOM" id="CLU_065779_4_0_11"/>
<evidence type="ECO:0000256" key="5">
    <source>
        <dbReference type="ARBA" id="ARBA00023136"/>
    </source>
</evidence>